<dbReference type="PANTHER" id="PTHR12526">
    <property type="entry name" value="GLYCOSYLTRANSFERASE"/>
    <property type="match status" value="1"/>
</dbReference>
<evidence type="ECO:0000313" key="5">
    <source>
        <dbReference type="EMBL" id="GJE60639.1"/>
    </source>
</evidence>
<comment type="caution">
    <text evidence="5">The sequence shown here is derived from an EMBL/GenBank/DDBJ whole genome shotgun (WGS) entry which is preliminary data.</text>
</comment>
<evidence type="ECO:0000256" key="1">
    <source>
        <dbReference type="ARBA" id="ARBA00022676"/>
    </source>
</evidence>
<reference evidence="5" key="1">
    <citation type="journal article" date="2021" name="Front. Microbiol.">
        <title>Comprehensive Comparative Genomics and Phenotyping of Methylobacterium Species.</title>
        <authorList>
            <person name="Alessa O."/>
            <person name="Ogura Y."/>
            <person name="Fujitani Y."/>
            <person name="Takami H."/>
            <person name="Hayashi T."/>
            <person name="Sahin N."/>
            <person name="Tani A."/>
        </authorList>
    </citation>
    <scope>NUCLEOTIDE SEQUENCE</scope>
    <source>
        <strain evidence="5">DSM 23632</strain>
    </source>
</reference>
<proteinExistence type="predicted"/>
<reference evidence="5" key="2">
    <citation type="submission" date="2021-08" db="EMBL/GenBank/DDBJ databases">
        <authorList>
            <person name="Tani A."/>
            <person name="Ola A."/>
            <person name="Ogura Y."/>
            <person name="Katsura K."/>
            <person name="Hayashi T."/>
        </authorList>
    </citation>
    <scope>NUCLEOTIDE SEQUENCE</scope>
    <source>
        <strain evidence="5">DSM 23632</strain>
    </source>
</reference>
<dbReference type="InterPro" id="IPR028098">
    <property type="entry name" value="Glyco_trans_4-like_N"/>
</dbReference>
<gene>
    <name evidence="5" type="primary">mshA_14</name>
    <name evidence="5" type="ORF">MPOCJGCO_2753</name>
</gene>
<dbReference type="Pfam" id="PF00534">
    <property type="entry name" value="Glycos_transf_1"/>
    <property type="match status" value="1"/>
</dbReference>
<name>A0ABQ4U0G2_9HYPH</name>
<feature type="domain" description="Glycosyl transferase family 1" evidence="3">
    <location>
        <begin position="191"/>
        <end position="347"/>
    </location>
</feature>
<dbReference type="Proteomes" id="UP001055057">
    <property type="component" value="Unassembled WGS sequence"/>
</dbReference>
<evidence type="ECO:0000313" key="6">
    <source>
        <dbReference type="Proteomes" id="UP001055057"/>
    </source>
</evidence>
<evidence type="ECO:0000259" key="4">
    <source>
        <dbReference type="Pfam" id="PF13579"/>
    </source>
</evidence>
<dbReference type="RefSeq" id="WP_238183252.1">
    <property type="nucleotide sequence ID" value="NZ_BPRB01000151.1"/>
</dbReference>
<sequence>MPAPRVMFVNHTSTMSGAELVLADAVEPWPGATAFLFEGGPLNAAMASRGLSVTTARGGGGLSGLRRDSSPLGALPVAGRLVALVAQIARAARVHDVVYANSQKAFVLSALATTLARRPLVWHLHDILDSAHFGAAQRALQVRLANACARLVIVPSRAAADAFVAAGGRAGLVEVVPNGLSIDLDLRPRAAIRRDLGLPDVPMVGVFSRLAAWKGQHVVLRALADLPGIHAVVAGDALFGEGAYADGLRALAAELGVSGRVHFLGQRSDVPRLMQAMDVVIHPSVHPEPFGRTLVEAMLAGVPVVATDTGAAAEILDGGRFGTLVPPDRPDALADAVADILAHRRDLEPRLAGAAERARTHYGVAAMRTRLAERIGRAAAGAAPAVVPAP</sequence>
<keyword evidence="2" id="KW-0808">Transferase</keyword>
<keyword evidence="1" id="KW-0328">Glycosyltransferase</keyword>
<evidence type="ECO:0000259" key="3">
    <source>
        <dbReference type="Pfam" id="PF00534"/>
    </source>
</evidence>
<dbReference type="Pfam" id="PF13579">
    <property type="entry name" value="Glyco_trans_4_4"/>
    <property type="match status" value="1"/>
</dbReference>
<keyword evidence="6" id="KW-1185">Reference proteome</keyword>
<dbReference type="InterPro" id="IPR001296">
    <property type="entry name" value="Glyco_trans_1"/>
</dbReference>
<organism evidence="5 6">
    <name type="scientific">Methylobacterium trifolii</name>
    <dbReference type="NCBI Taxonomy" id="1003092"/>
    <lineage>
        <taxon>Bacteria</taxon>
        <taxon>Pseudomonadati</taxon>
        <taxon>Pseudomonadota</taxon>
        <taxon>Alphaproteobacteria</taxon>
        <taxon>Hyphomicrobiales</taxon>
        <taxon>Methylobacteriaceae</taxon>
        <taxon>Methylobacterium</taxon>
    </lineage>
</organism>
<dbReference type="Gene3D" id="3.40.50.2000">
    <property type="entry name" value="Glycogen Phosphorylase B"/>
    <property type="match status" value="2"/>
</dbReference>
<protein>
    <submittedName>
        <fullName evidence="5">D-inositol-3-phosphate glycosyltransferase</fullName>
    </submittedName>
</protein>
<dbReference type="SUPFAM" id="SSF53756">
    <property type="entry name" value="UDP-Glycosyltransferase/glycogen phosphorylase"/>
    <property type="match status" value="1"/>
</dbReference>
<dbReference type="CDD" id="cd03811">
    <property type="entry name" value="GT4_GT28_WabH-like"/>
    <property type="match status" value="1"/>
</dbReference>
<evidence type="ECO:0000256" key="2">
    <source>
        <dbReference type="ARBA" id="ARBA00022679"/>
    </source>
</evidence>
<dbReference type="PANTHER" id="PTHR12526:SF510">
    <property type="entry name" value="D-INOSITOL 3-PHOSPHATE GLYCOSYLTRANSFERASE"/>
    <property type="match status" value="1"/>
</dbReference>
<feature type="domain" description="Glycosyltransferase subfamily 4-like N-terminal" evidence="4">
    <location>
        <begin position="44"/>
        <end position="179"/>
    </location>
</feature>
<accession>A0ABQ4U0G2</accession>
<dbReference type="EMBL" id="BPRB01000151">
    <property type="protein sequence ID" value="GJE60639.1"/>
    <property type="molecule type" value="Genomic_DNA"/>
</dbReference>